<keyword evidence="2" id="KW-1185">Reference proteome</keyword>
<name>A0ABU5ZGC0_9BACL</name>
<evidence type="ECO:0000313" key="2">
    <source>
        <dbReference type="Proteomes" id="UP001310386"/>
    </source>
</evidence>
<evidence type="ECO:0000313" key="1">
    <source>
        <dbReference type="EMBL" id="MEB3101545.1"/>
    </source>
</evidence>
<proteinExistence type="predicted"/>
<protein>
    <submittedName>
        <fullName evidence="1">Uncharacterized protein</fullName>
    </submittedName>
</protein>
<sequence length="204" mass="22916">MKNAISLISVISVFLTVCFPVYGQPSLSQLIIQVRPETSLEALVRHSTIIAYGKLGSPIREVSTNTKIDRYKLVNYIQPLDVLKMIKGQPHRRIEVLSTGLDPLPLPTNPLNDKYPGALADGEYICFLKAVPGTRFMQIVGGWQGVYPMLDGKTIALDQGFPELNDLTISQFQKNINRLMSIRVTYDQVGNEPDWAQDQHHKRP</sequence>
<accession>A0ABU5ZGC0</accession>
<organism evidence="1 2">
    <name type="scientific">Ferviditalea candida</name>
    <dbReference type="NCBI Taxonomy" id="3108399"/>
    <lineage>
        <taxon>Bacteria</taxon>
        <taxon>Bacillati</taxon>
        <taxon>Bacillota</taxon>
        <taxon>Bacilli</taxon>
        <taxon>Bacillales</taxon>
        <taxon>Paenibacillaceae</taxon>
        <taxon>Ferviditalea</taxon>
    </lineage>
</organism>
<dbReference type="RefSeq" id="WP_371753662.1">
    <property type="nucleotide sequence ID" value="NZ_JAYJLD010000008.1"/>
</dbReference>
<comment type="caution">
    <text evidence="1">The sequence shown here is derived from an EMBL/GenBank/DDBJ whole genome shotgun (WGS) entry which is preliminary data.</text>
</comment>
<reference evidence="1" key="1">
    <citation type="submission" date="2023-12" db="EMBL/GenBank/DDBJ databases">
        <title>Fervidustalea candida gen. nov., sp. nov., a novel member of the family Paenibacillaceae isolated from a geothermal area.</title>
        <authorList>
            <person name="Li W.-J."/>
            <person name="Jiao J.-Y."/>
            <person name="Chen Y."/>
        </authorList>
    </citation>
    <scope>NUCLEOTIDE SEQUENCE</scope>
    <source>
        <strain evidence="1">SYSU GA230002</strain>
    </source>
</reference>
<dbReference type="EMBL" id="JAYJLD010000008">
    <property type="protein sequence ID" value="MEB3101545.1"/>
    <property type="molecule type" value="Genomic_DNA"/>
</dbReference>
<dbReference type="Proteomes" id="UP001310386">
    <property type="component" value="Unassembled WGS sequence"/>
</dbReference>
<gene>
    <name evidence="1" type="ORF">VF724_07705</name>
</gene>